<comment type="catalytic activity">
    <reaction evidence="1 9">
        <text>N-(5-phospho-beta-D-ribosyl)anthranilate = 1-(2-carboxyphenylamino)-1-deoxy-D-ribulose 5-phosphate</text>
        <dbReference type="Rhea" id="RHEA:21540"/>
        <dbReference type="ChEBI" id="CHEBI:18277"/>
        <dbReference type="ChEBI" id="CHEBI:58613"/>
        <dbReference type="EC" id="5.3.1.24"/>
    </reaction>
</comment>
<dbReference type="InterPro" id="IPR044643">
    <property type="entry name" value="TrpF_fam"/>
</dbReference>
<dbReference type="STRING" id="1424334.W822_16200"/>
<keyword evidence="12" id="KW-1185">Reference proteome</keyword>
<dbReference type="PANTHER" id="PTHR42894:SF1">
    <property type="entry name" value="N-(5'-PHOSPHORIBOSYL)ANTHRANILATE ISOMERASE"/>
    <property type="match status" value="1"/>
</dbReference>
<evidence type="ECO:0000256" key="5">
    <source>
        <dbReference type="ARBA" id="ARBA00022605"/>
    </source>
</evidence>
<dbReference type="Gene3D" id="3.20.20.70">
    <property type="entry name" value="Aldolase class I"/>
    <property type="match status" value="1"/>
</dbReference>
<proteinExistence type="inferred from homology"/>
<protein>
    <recommendedName>
        <fullName evidence="4 9">N-(5'-phosphoribosyl)anthranilate isomerase</fullName>
        <shortName evidence="9">PRAI</shortName>
        <ecNumber evidence="3 9">5.3.1.24</ecNumber>
    </recommendedName>
</protein>
<dbReference type="GO" id="GO:0004640">
    <property type="term" value="F:phosphoribosylanthranilate isomerase activity"/>
    <property type="evidence" value="ECO:0007669"/>
    <property type="project" value="UniProtKB-UniRule"/>
</dbReference>
<keyword evidence="7 9" id="KW-0057">Aromatic amino acid biosynthesis</keyword>
<evidence type="ECO:0000256" key="9">
    <source>
        <dbReference type="HAMAP-Rule" id="MF_00135"/>
    </source>
</evidence>
<dbReference type="HAMAP" id="MF_00135">
    <property type="entry name" value="PRAI"/>
    <property type="match status" value="1"/>
</dbReference>
<dbReference type="EC" id="5.3.1.24" evidence="3 9"/>
<accession>V8QSF0</accession>
<dbReference type="AlphaFoldDB" id="V8QSF0"/>
<dbReference type="Proteomes" id="UP000018733">
    <property type="component" value="Unassembled WGS sequence"/>
</dbReference>
<dbReference type="Pfam" id="PF00697">
    <property type="entry name" value="PRAI"/>
    <property type="match status" value="1"/>
</dbReference>
<sequence>MRTRVKFCGLSSEKDIHDAVQTGADAIGLVLYAKSKRYVPLARAAVLRREVPAFVSAVTLTVNESAQNIEQIMRDIAPDFIQFHGDESGEFCEQFSYPYIRALRVGAPGLTTAQEIATAIEAYPNARAFLFDAYSPAYGGAGISFDMTLLAQARSRLDSHRIMIAGGLNASNIASLVSEYHPYAVDLSSGIEIAPGEKSAGKMRSFMLALTDADRQHRPVEL</sequence>
<evidence type="ECO:0000256" key="1">
    <source>
        <dbReference type="ARBA" id="ARBA00001164"/>
    </source>
</evidence>
<evidence type="ECO:0000256" key="7">
    <source>
        <dbReference type="ARBA" id="ARBA00023141"/>
    </source>
</evidence>
<evidence type="ECO:0000256" key="3">
    <source>
        <dbReference type="ARBA" id="ARBA00012572"/>
    </source>
</evidence>
<evidence type="ECO:0000259" key="10">
    <source>
        <dbReference type="Pfam" id="PF00697"/>
    </source>
</evidence>
<evidence type="ECO:0000256" key="6">
    <source>
        <dbReference type="ARBA" id="ARBA00022822"/>
    </source>
</evidence>
<dbReference type="PATRIC" id="fig|1424334.3.peg.3249"/>
<dbReference type="GO" id="GO:0000162">
    <property type="term" value="P:L-tryptophan biosynthetic process"/>
    <property type="evidence" value="ECO:0007669"/>
    <property type="project" value="UniProtKB-UniRule"/>
</dbReference>
<comment type="pathway">
    <text evidence="2 9">Amino-acid biosynthesis; L-tryptophan biosynthesis; L-tryptophan from chorismate: step 3/5.</text>
</comment>
<dbReference type="UniPathway" id="UPA00035">
    <property type="reaction ID" value="UER00042"/>
</dbReference>
<organism evidence="11 12">
    <name type="scientific">Advenella kashmirensis W13003</name>
    <dbReference type="NCBI Taxonomy" id="1424334"/>
    <lineage>
        <taxon>Bacteria</taxon>
        <taxon>Pseudomonadati</taxon>
        <taxon>Pseudomonadota</taxon>
        <taxon>Betaproteobacteria</taxon>
        <taxon>Burkholderiales</taxon>
        <taxon>Alcaligenaceae</taxon>
    </lineage>
</organism>
<comment type="caution">
    <text evidence="11">The sequence shown here is derived from an EMBL/GenBank/DDBJ whole genome shotgun (WGS) entry which is preliminary data.</text>
</comment>
<dbReference type="CDD" id="cd00405">
    <property type="entry name" value="PRAI"/>
    <property type="match status" value="1"/>
</dbReference>
<evidence type="ECO:0000256" key="8">
    <source>
        <dbReference type="ARBA" id="ARBA00023235"/>
    </source>
</evidence>
<dbReference type="eggNOG" id="COG0135">
    <property type="taxonomic scope" value="Bacteria"/>
</dbReference>
<evidence type="ECO:0000313" key="11">
    <source>
        <dbReference type="EMBL" id="ETF02250.1"/>
    </source>
</evidence>
<dbReference type="EMBL" id="AYXT01000010">
    <property type="protein sequence ID" value="ETF02250.1"/>
    <property type="molecule type" value="Genomic_DNA"/>
</dbReference>
<dbReference type="InterPro" id="IPR011060">
    <property type="entry name" value="RibuloseP-bd_barrel"/>
</dbReference>
<dbReference type="SUPFAM" id="SSF51366">
    <property type="entry name" value="Ribulose-phoshate binding barrel"/>
    <property type="match status" value="1"/>
</dbReference>
<keyword evidence="6 9" id="KW-0822">Tryptophan biosynthesis</keyword>
<keyword evidence="5 9" id="KW-0028">Amino-acid biosynthesis</keyword>
<dbReference type="OrthoDB" id="9796196at2"/>
<reference evidence="11 12" key="1">
    <citation type="journal article" date="2014" name="Genome Announc.">
        <title>Draft Genome Sequence of Advenella kashmirensis Strain W13003, a Polycyclic Aromatic Hydrocarbon-Degrading Bacterium.</title>
        <authorList>
            <person name="Wang X."/>
            <person name="Jin D."/>
            <person name="Zhou L."/>
            <person name="Wu L."/>
            <person name="An W."/>
            <person name="Zhao L."/>
        </authorList>
    </citation>
    <scope>NUCLEOTIDE SEQUENCE [LARGE SCALE GENOMIC DNA]</scope>
    <source>
        <strain evidence="11 12">W13003</strain>
    </source>
</reference>
<dbReference type="InterPro" id="IPR001240">
    <property type="entry name" value="PRAI_dom"/>
</dbReference>
<dbReference type="PANTHER" id="PTHR42894">
    <property type="entry name" value="N-(5'-PHOSPHORIBOSYL)ANTHRANILATE ISOMERASE"/>
    <property type="match status" value="1"/>
</dbReference>
<evidence type="ECO:0000256" key="2">
    <source>
        <dbReference type="ARBA" id="ARBA00004664"/>
    </source>
</evidence>
<name>V8QSF0_9BURK</name>
<dbReference type="HOGENOM" id="CLU_076364_2_0_4"/>
<evidence type="ECO:0000256" key="4">
    <source>
        <dbReference type="ARBA" id="ARBA00022272"/>
    </source>
</evidence>
<dbReference type="RefSeq" id="WP_024006183.1">
    <property type="nucleotide sequence ID" value="NZ_KI650980.1"/>
</dbReference>
<evidence type="ECO:0000313" key="12">
    <source>
        <dbReference type="Proteomes" id="UP000018733"/>
    </source>
</evidence>
<gene>
    <name evidence="9" type="primary">trpF</name>
    <name evidence="11" type="ORF">W822_16200</name>
</gene>
<comment type="similarity">
    <text evidence="9">Belongs to the TrpF family.</text>
</comment>
<keyword evidence="8 9" id="KW-0413">Isomerase</keyword>
<dbReference type="InterPro" id="IPR013785">
    <property type="entry name" value="Aldolase_TIM"/>
</dbReference>
<feature type="domain" description="N-(5'phosphoribosyl) anthranilate isomerase (PRAI)" evidence="10">
    <location>
        <begin position="6"/>
        <end position="207"/>
    </location>
</feature>